<protein>
    <submittedName>
        <fullName evidence="2">Carboxypeptidase-like regulatory domain-containing protein</fullName>
    </submittedName>
</protein>
<gene>
    <name evidence="2" type="ORF">D8S85_02540</name>
</gene>
<sequence length="394" mass="44476">MNKKILSLIILFLGVFSTIQAQNDGRIRVKGVVLDETTRQPIAFANIGIIGTAAGAASDMDGLFELVVSEKLAVHMMRVSAVGYASTEMKVYEARDKGEIQILLKPVTYGIGEVDVTAESLVLKKLLENVVKNIGRNYIPRPYNYEGYFEYGVEVNDGEKKFKEAIVNIYDNEGYKRSNVEQTFKALNYNFSQVRRSGESGSAVDGLIYFDDIITADIVRNTRNILDLQNFRDFKLRSKGKFMYEGDSVQIVTYECLKPSLSNSGTANVTKFSGELYVELKSFAIIKNVMRVTSSAFNLLGRNLLLAGDSPRHEVMATITTNYKRVSSYYFLSGVSIVYTYKDGADRIKGEMQYQTTKVSVNKTTPIAGRVYYEEVPTDHNFWDRYTIYLEEEE</sequence>
<dbReference type="EMBL" id="CP032819">
    <property type="protein sequence ID" value="AZS28541.1"/>
    <property type="molecule type" value="Genomic_DNA"/>
</dbReference>
<dbReference type="OrthoDB" id="1108759at2"/>
<evidence type="ECO:0000256" key="1">
    <source>
        <dbReference type="SAM" id="SignalP"/>
    </source>
</evidence>
<keyword evidence="2" id="KW-0378">Hydrolase</keyword>
<proteinExistence type="predicted"/>
<reference evidence="2 3" key="1">
    <citation type="submission" date="2018-10" db="EMBL/GenBank/DDBJ databases">
        <title>Butyricimonas faecalis sp. nov., isolated from human faeces and emended description of the genus Butyricimonas.</title>
        <authorList>
            <person name="Le Roy T."/>
            <person name="Van der Smissen P."/>
            <person name="Paquot A."/>
            <person name="Delzenne N."/>
            <person name="Muccioli G."/>
            <person name="Collet J.-F."/>
            <person name="Cani P.D."/>
        </authorList>
    </citation>
    <scope>NUCLEOTIDE SEQUENCE [LARGE SCALE GENOMIC DNA]</scope>
    <source>
        <strain evidence="2 3">H184</strain>
    </source>
</reference>
<feature type="chain" id="PRO_5018572463" evidence="1">
    <location>
        <begin position="22"/>
        <end position="394"/>
    </location>
</feature>
<dbReference type="AlphaFoldDB" id="A0A3Q9ILE2"/>
<dbReference type="RefSeq" id="WP_127074763.1">
    <property type="nucleotide sequence ID" value="NZ_CP032819.1"/>
</dbReference>
<evidence type="ECO:0000313" key="3">
    <source>
        <dbReference type="Proteomes" id="UP000270673"/>
    </source>
</evidence>
<keyword evidence="3" id="KW-1185">Reference proteome</keyword>
<organism evidence="2 3">
    <name type="scientific">Butyricimonas faecalis</name>
    <dbReference type="NCBI Taxonomy" id="2093856"/>
    <lineage>
        <taxon>Bacteria</taxon>
        <taxon>Pseudomonadati</taxon>
        <taxon>Bacteroidota</taxon>
        <taxon>Bacteroidia</taxon>
        <taxon>Bacteroidales</taxon>
        <taxon>Odoribacteraceae</taxon>
        <taxon>Butyricimonas</taxon>
    </lineage>
</organism>
<feature type="signal peptide" evidence="1">
    <location>
        <begin position="1"/>
        <end position="21"/>
    </location>
</feature>
<dbReference type="InterPro" id="IPR008969">
    <property type="entry name" value="CarboxyPept-like_regulatory"/>
</dbReference>
<keyword evidence="2" id="KW-0121">Carboxypeptidase</keyword>
<dbReference type="Proteomes" id="UP000270673">
    <property type="component" value="Chromosome"/>
</dbReference>
<keyword evidence="1" id="KW-0732">Signal</keyword>
<dbReference type="Pfam" id="PF13715">
    <property type="entry name" value="CarbopepD_reg_2"/>
    <property type="match status" value="1"/>
</dbReference>
<keyword evidence="2" id="KW-0645">Protease</keyword>
<name>A0A3Q9ILE2_9BACT</name>
<dbReference type="SUPFAM" id="SSF49464">
    <property type="entry name" value="Carboxypeptidase regulatory domain-like"/>
    <property type="match status" value="1"/>
</dbReference>
<dbReference type="KEGG" id="buy:D8S85_02540"/>
<accession>A0A3Q9ILE2</accession>
<dbReference type="GO" id="GO:0004180">
    <property type="term" value="F:carboxypeptidase activity"/>
    <property type="evidence" value="ECO:0007669"/>
    <property type="project" value="UniProtKB-KW"/>
</dbReference>
<dbReference type="Gene3D" id="2.60.40.1120">
    <property type="entry name" value="Carboxypeptidase-like, regulatory domain"/>
    <property type="match status" value="1"/>
</dbReference>
<evidence type="ECO:0000313" key="2">
    <source>
        <dbReference type="EMBL" id="AZS28541.1"/>
    </source>
</evidence>